<evidence type="ECO:0000259" key="2">
    <source>
        <dbReference type="PROSITE" id="PS51186"/>
    </source>
</evidence>
<dbReference type="Gene3D" id="3.40.630.30">
    <property type="match status" value="1"/>
</dbReference>
<protein>
    <submittedName>
        <fullName evidence="3">RimJ/RimL family protein N-acetyltransferase</fullName>
    </submittedName>
</protein>
<dbReference type="GO" id="GO:1990189">
    <property type="term" value="F:protein N-terminal-serine acetyltransferase activity"/>
    <property type="evidence" value="ECO:0007669"/>
    <property type="project" value="TreeGrafter"/>
</dbReference>
<proteinExistence type="predicted"/>
<evidence type="ECO:0000313" key="4">
    <source>
        <dbReference type="Proteomes" id="UP000568380"/>
    </source>
</evidence>
<evidence type="ECO:0000256" key="1">
    <source>
        <dbReference type="SAM" id="MobiDB-lite"/>
    </source>
</evidence>
<keyword evidence="3" id="KW-0808">Transferase</keyword>
<gene>
    <name evidence="3" type="ORF">HNR40_006034</name>
</gene>
<comment type="caution">
    <text evidence="3">The sequence shown here is derived from an EMBL/GenBank/DDBJ whole genome shotgun (WGS) entry which is preliminary data.</text>
</comment>
<dbReference type="AlphaFoldDB" id="A0A7W8EJC6"/>
<name>A0A7W8EJC6_9ACTN</name>
<sequence length="185" mass="20951">MTSAWTGERVRLRAIEPEDWAAFKEFDENSEDQSNGDRLFPPRSAERARQWAKELAEKDQDPDTLRLVIAERAGGQPVGTVSTHAVDPHHGTFEYGVAVGRAHQRHGYAAEAVVILLRYMFGERRYQKCDATVYASNAGSLALHRHLGFTEEGRRRRGRFHQGRYDDIVLFGITAEEFGERHGLG</sequence>
<keyword evidence="4" id="KW-1185">Reference proteome</keyword>
<dbReference type="SUPFAM" id="SSF55729">
    <property type="entry name" value="Acyl-CoA N-acyltransferases (Nat)"/>
    <property type="match status" value="1"/>
</dbReference>
<dbReference type="InterPro" id="IPR051908">
    <property type="entry name" value="Ribosomal_N-acetyltransferase"/>
</dbReference>
<organism evidence="3 4">
    <name type="scientific">Nonomuraea endophytica</name>
    <dbReference type="NCBI Taxonomy" id="714136"/>
    <lineage>
        <taxon>Bacteria</taxon>
        <taxon>Bacillati</taxon>
        <taxon>Actinomycetota</taxon>
        <taxon>Actinomycetes</taxon>
        <taxon>Streptosporangiales</taxon>
        <taxon>Streptosporangiaceae</taxon>
        <taxon>Nonomuraea</taxon>
    </lineage>
</organism>
<dbReference type="PANTHER" id="PTHR43441">
    <property type="entry name" value="RIBOSOMAL-PROTEIN-SERINE ACETYLTRANSFERASE"/>
    <property type="match status" value="1"/>
</dbReference>
<dbReference type="RefSeq" id="WP_184967115.1">
    <property type="nucleotide sequence ID" value="NZ_JACHIN010000008.1"/>
</dbReference>
<dbReference type="Pfam" id="PF13302">
    <property type="entry name" value="Acetyltransf_3"/>
    <property type="match status" value="1"/>
</dbReference>
<dbReference type="Proteomes" id="UP000568380">
    <property type="component" value="Unassembled WGS sequence"/>
</dbReference>
<dbReference type="PANTHER" id="PTHR43441:SF2">
    <property type="entry name" value="FAMILY ACETYLTRANSFERASE, PUTATIVE (AFU_ORTHOLOGUE AFUA_7G00850)-RELATED"/>
    <property type="match status" value="1"/>
</dbReference>
<dbReference type="PROSITE" id="PS51186">
    <property type="entry name" value="GNAT"/>
    <property type="match status" value="1"/>
</dbReference>
<dbReference type="EMBL" id="JACHIN010000008">
    <property type="protein sequence ID" value="MBB5080547.1"/>
    <property type="molecule type" value="Genomic_DNA"/>
</dbReference>
<reference evidence="3 4" key="1">
    <citation type="submission" date="2020-08" db="EMBL/GenBank/DDBJ databases">
        <title>Genomic Encyclopedia of Type Strains, Phase IV (KMG-IV): sequencing the most valuable type-strain genomes for metagenomic binning, comparative biology and taxonomic classification.</title>
        <authorList>
            <person name="Goeker M."/>
        </authorList>
    </citation>
    <scope>NUCLEOTIDE SEQUENCE [LARGE SCALE GENOMIC DNA]</scope>
    <source>
        <strain evidence="3 4">DSM 45385</strain>
    </source>
</reference>
<dbReference type="InterPro" id="IPR016181">
    <property type="entry name" value="Acyl_CoA_acyltransferase"/>
</dbReference>
<accession>A0A7W8EJC6</accession>
<dbReference type="GO" id="GO:0008999">
    <property type="term" value="F:protein-N-terminal-alanine acetyltransferase activity"/>
    <property type="evidence" value="ECO:0007669"/>
    <property type="project" value="TreeGrafter"/>
</dbReference>
<dbReference type="InterPro" id="IPR000182">
    <property type="entry name" value="GNAT_dom"/>
</dbReference>
<dbReference type="GO" id="GO:0005737">
    <property type="term" value="C:cytoplasm"/>
    <property type="evidence" value="ECO:0007669"/>
    <property type="project" value="TreeGrafter"/>
</dbReference>
<feature type="domain" description="N-acetyltransferase" evidence="2">
    <location>
        <begin position="10"/>
        <end position="176"/>
    </location>
</feature>
<feature type="region of interest" description="Disordered" evidence="1">
    <location>
        <begin position="25"/>
        <end position="45"/>
    </location>
</feature>
<evidence type="ECO:0000313" key="3">
    <source>
        <dbReference type="EMBL" id="MBB5080547.1"/>
    </source>
</evidence>